<protein>
    <submittedName>
        <fullName evidence="3">Prepilin-type N-terminal cleavage/methylation domain-containing protein</fullName>
    </submittedName>
</protein>
<dbReference type="GO" id="GO:0009986">
    <property type="term" value="C:cell surface"/>
    <property type="evidence" value="ECO:0007669"/>
    <property type="project" value="UniProtKB-SubCell"/>
</dbReference>
<sequence>MKNAKGFTLLEVLVVLSASLLLLSIGSIIHTNILQNYQKEQFFRLFQSDLLHMQQITFIKREMLYLTIQPDQHNYIIRRAGTGKTIVKRDIPNNWHIQLVTLSMPISYTYSGTIKNPGMFTIKTDDSQYDVYFPFGKGRNYVVEY</sequence>
<evidence type="ECO:0000313" key="3">
    <source>
        <dbReference type="EMBL" id="MRH43137.1"/>
    </source>
</evidence>
<keyword evidence="2" id="KW-0178">Competence</keyword>
<dbReference type="PIRSF" id="PIRSF021292">
    <property type="entry name" value="Competence_ComGD"/>
    <property type="match status" value="1"/>
</dbReference>
<comment type="caution">
    <text evidence="3">The sequence shown here is derived from an EMBL/GenBank/DDBJ whole genome shotgun (WGS) entry which is preliminary data.</text>
</comment>
<evidence type="ECO:0000256" key="2">
    <source>
        <dbReference type="ARBA" id="ARBA00023287"/>
    </source>
</evidence>
<dbReference type="Proteomes" id="UP000799092">
    <property type="component" value="Unassembled WGS sequence"/>
</dbReference>
<evidence type="ECO:0000256" key="1">
    <source>
        <dbReference type="ARBA" id="ARBA00004241"/>
    </source>
</evidence>
<accession>A0A6A8DJI9</accession>
<dbReference type="RefSeq" id="WP_153736760.1">
    <property type="nucleotide sequence ID" value="NZ_WJNG01000007.1"/>
</dbReference>
<dbReference type="OrthoDB" id="1653576at2"/>
<dbReference type="NCBIfam" id="NF040982">
    <property type="entry name" value="ComGD"/>
    <property type="match status" value="1"/>
</dbReference>
<dbReference type="InterPro" id="IPR012902">
    <property type="entry name" value="N_methyl_site"/>
</dbReference>
<organism evidence="3 4">
    <name type="scientific">Aquibacillus halophilus</name>
    <dbReference type="NCBI Taxonomy" id="930132"/>
    <lineage>
        <taxon>Bacteria</taxon>
        <taxon>Bacillati</taxon>
        <taxon>Bacillota</taxon>
        <taxon>Bacilli</taxon>
        <taxon>Bacillales</taxon>
        <taxon>Bacillaceae</taxon>
        <taxon>Aquibacillus</taxon>
    </lineage>
</organism>
<dbReference type="AlphaFoldDB" id="A0A6A8DJI9"/>
<evidence type="ECO:0000313" key="4">
    <source>
        <dbReference type="Proteomes" id="UP000799092"/>
    </source>
</evidence>
<name>A0A6A8DJI9_9BACI</name>
<dbReference type="NCBIfam" id="TIGR02532">
    <property type="entry name" value="IV_pilin_GFxxxE"/>
    <property type="match status" value="1"/>
</dbReference>
<gene>
    <name evidence="3" type="ORF">GH741_10645</name>
</gene>
<dbReference type="Pfam" id="PF07963">
    <property type="entry name" value="N_methyl"/>
    <property type="match status" value="1"/>
</dbReference>
<comment type="subcellular location">
    <subcellularLocation>
        <location evidence="1">Cell surface</location>
    </subcellularLocation>
</comment>
<dbReference type="SUPFAM" id="SSF54523">
    <property type="entry name" value="Pili subunits"/>
    <property type="match status" value="1"/>
</dbReference>
<proteinExistence type="predicted"/>
<reference evidence="3" key="1">
    <citation type="submission" date="2019-11" db="EMBL/GenBank/DDBJ databases">
        <authorList>
            <person name="Li J."/>
        </authorList>
    </citation>
    <scope>NUCLEOTIDE SEQUENCE</scope>
    <source>
        <strain evidence="3">B6B</strain>
    </source>
</reference>
<dbReference type="GO" id="GO:0030420">
    <property type="term" value="P:establishment of competence for transformation"/>
    <property type="evidence" value="ECO:0007669"/>
    <property type="project" value="UniProtKB-KW"/>
</dbReference>
<dbReference type="InterPro" id="IPR016785">
    <property type="entry name" value="ComGD"/>
</dbReference>
<dbReference type="EMBL" id="WJNG01000007">
    <property type="protein sequence ID" value="MRH43137.1"/>
    <property type="molecule type" value="Genomic_DNA"/>
</dbReference>
<keyword evidence="4" id="KW-1185">Reference proteome</keyword>
<dbReference type="InterPro" id="IPR045584">
    <property type="entry name" value="Pilin-like"/>
</dbReference>